<dbReference type="Proteomes" id="UP000464178">
    <property type="component" value="Chromosome"/>
</dbReference>
<protein>
    <submittedName>
        <fullName evidence="2">Uncharacterized protein</fullName>
    </submittedName>
</protein>
<evidence type="ECO:0000313" key="2">
    <source>
        <dbReference type="EMBL" id="VTR96933.1"/>
    </source>
</evidence>
<keyword evidence="3" id="KW-1185">Reference proteome</keyword>
<feature type="region of interest" description="Disordered" evidence="1">
    <location>
        <begin position="25"/>
        <end position="156"/>
    </location>
</feature>
<dbReference type="PRINTS" id="PR01217">
    <property type="entry name" value="PRICHEXTENSN"/>
</dbReference>
<dbReference type="KEGG" id="gms:SOIL9_09730"/>
<feature type="compositionally biased region" description="Polar residues" evidence="1">
    <location>
        <begin position="59"/>
        <end position="68"/>
    </location>
</feature>
<sequence>MRTFVGVIAVLGLVVTVAVAQPPRERGATFLPPEPLKPGDVPPVARGAAADDFPPSFPSTPVTRSNIGTGSGRPGVAGPAWLNGPSADPGVVPAGGSATRGNNVRQLTPQPKDEPGLLSKGFDRLKGHAPQPQPQSQQPEPTASTPFRGTSASGSPVFAGPPAYRWYGWGTVTPGANPFAPAGEYPKASANWYSITGATPGAFPVPVMNPLRTPPGTEPPNYSANRSTYPQQQAIVPVTTQSQPPLQPAPQFQPRPQPQPQIQPAPVPQNDRPEPPKFNPTGESKFAPVPDAGTPPATVQKPAVPVNVPRITAPPVLPPVAVAPPIVPEPPAVAVAVKEPAPIPFPPATTVMKPEPVAEQPAGPRVAAPSVLPAVEPTKPVVVPQLPPGPLPISVTEEPKPEAPARVEVKEPKPPEAPKREEYHWQMAPASTQPAPGTWAPASSAQPAPTPAPAPPANEAPAWKSGAVNVKPVVARAQMSDSTPDPITTLIRQVCQGRATFVEVRWTGTKKLIVSFEVRTAIEAQKLVTDLSRQKELAPYQIDFCAIVK</sequence>
<name>A0A6P2D7F8_9BACT</name>
<gene>
    <name evidence="2" type="ORF">SOIL9_09730</name>
</gene>
<accession>A0A6P2D7F8</accession>
<feature type="compositionally biased region" description="Low complexity" evidence="1">
    <location>
        <begin position="134"/>
        <end position="146"/>
    </location>
</feature>
<feature type="compositionally biased region" description="Polar residues" evidence="1">
    <location>
        <begin position="99"/>
        <end position="109"/>
    </location>
</feature>
<dbReference type="EMBL" id="LR593886">
    <property type="protein sequence ID" value="VTR96933.1"/>
    <property type="molecule type" value="Genomic_DNA"/>
</dbReference>
<evidence type="ECO:0000313" key="3">
    <source>
        <dbReference type="Proteomes" id="UP000464178"/>
    </source>
</evidence>
<dbReference type="AlphaFoldDB" id="A0A6P2D7F8"/>
<feature type="compositionally biased region" description="Basic and acidic residues" evidence="1">
    <location>
        <begin position="111"/>
        <end position="126"/>
    </location>
</feature>
<dbReference type="RefSeq" id="WP_162670979.1">
    <property type="nucleotide sequence ID" value="NZ_LR593886.1"/>
</dbReference>
<feature type="compositionally biased region" description="Pro residues" evidence="1">
    <location>
        <begin position="245"/>
        <end position="267"/>
    </location>
</feature>
<organism evidence="2 3">
    <name type="scientific">Gemmata massiliana</name>
    <dbReference type="NCBI Taxonomy" id="1210884"/>
    <lineage>
        <taxon>Bacteria</taxon>
        <taxon>Pseudomonadati</taxon>
        <taxon>Planctomycetota</taxon>
        <taxon>Planctomycetia</taxon>
        <taxon>Gemmatales</taxon>
        <taxon>Gemmataceae</taxon>
        <taxon>Gemmata</taxon>
    </lineage>
</organism>
<reference evidence="2 3" key="1">
    <citation type="submission" date="2019-05" db="EMBL/GenBank/DDBJ databases">
        <authorList>
            <consortium name="Science for Life Laboratories"/>
        </authorList>
    </citation>
    <scope>NUCLEOTIDE SEQUENCE [LARGE SCALE GENOMIC DNA]</scope>
    <source>
        <strain evidence="2">Soil9</strain>
    </source>
</reference>
<feature type="compositionally biased region" description="Pro residues" evidence="1">
    <location>
        <begin position="448"/>
        <end position="458"/>
    </location>
</feature>
<evidence type="ECO:0000256" key="1">
    <source>
        <dbReference type="SAM" id="MobiDB-lite"/>
    </source>
</evidence>
<feature type="region of interest" description="Disordered" evidence="1">
    <location>
        <begin position="380"/>
        <end position="460"/>
    </location>
</feature>
<feature type="region of interest" description="Disordered" evidence="1">
    <location>
        <begin position="241"/>
        <end position="301"/>
    </location>
</feature>
<feature type="compositionally biased region" description="Basic and acidic residues" evidence="1">
    <location>
        <begin position="397"/>
        <end position="424"/>
    </location>
</feature>
<proteinExistence type="predicted"/>